<dbReference type="SUPFAM" id="SSF53474">
    <property type="entry name" value="alpha/beta-Hydrolases"/>
    <property type="match status" value="1"/>
</dbReference>
<reference evidence="3 4" key="1">
    <citation type="submission" date="2021-05" db="EMBL/GenBank/DDBJ databases">
        <title>Whole genome sequence of Curtobacterium flaccumfaciens pv. flaccumfaciens strain CFBP 8819.</title>
        <authorList>
            <person name="Osdaghi E."/>
            <person name="Taghouti G."/>
            <person name="Portier P."/>
            <person name="Fazliarab A."/>
            <person name="Taghavi S.M."/>
            <person name="Briand M."/>
            <person name="Le-Saux M."/>
            <person name="Jacques M.-A."/>
        </authorList>
    </citation>
    <scope>NUCLEOTIDE SEQUENCE [LARGE SCALE GENOMIC DNA]</scope>
    <source>
        <strain evidence="3 4">CFBP 8819</strain>
    </source>
</reference>
<comment type="caution">
    <text evidence="3">The sequence shown here is derived from an EMBL/GenBank/DDBJ whole genome shotgun (WGS) entry which is preliminary data.</text>
</comment>
<keyword evidence="4" id="KW-1185">Reference proteome</keyword>
<dbReference type="Gene3D" id="3.40.50.1820">
    <property type="entry name" value="alpha/beta hydrolase"/>
    <property type="match status" value="1"/>
</dbReference>
<sequence>MPLTDLPLDALRAHRSDVRRPADFDAFWADTIAAARTAGEGVEVTLVPAETPVTGLVVEDLTFPGFAGDPVRAWVNRPVSDDPAALPVVVEFLGYGGGRGRPGERVHWALAGYVHVVMDTRGQGSGWAGGDTPDPHGSAPHASGWMTSGIGSPADHYYRRVYTDAVRLVEAVRRLPGVDPERIALTGGSQGGGITIAAAALVEAHVGPIAAVMADVAFLADWRNGTDVAVGGPYLELTQYLAVHRDAADTVWHTAAYLDGVNHAPGITAPALFSVALMDDVVPPRTTFAAFNALGSSVREIAVYPYNGHEGGGFRHWERQAAFLAAQLPERLR</sequence>
<evidence type="ECO:0000259" key="2">
    <source>
        <dbReference type="Pfam" id="PF05448"/>
    </source>
</evidence>
<dbReference type="PANTHER" id="PTHR40111">
    <property type="entry name" value="CEPHALOSPORIN-C DEACETYLASE"/>
    <property type="match status" value="1"/>
</dbReference>
<evidence type="ECO:0000256" key="1">
    <source>
        <dbReference type="SAM" id="MobiDB-lite"/>
    </source>
</evidence>
<dbReference type="InterPro" id="IPR008391">
    <property type="entry name" value="AXE1_dom"/>
</dbReference>
<proteinExistence type="predicted"/>
<dbReference type="EMBL" id="JAHEWS010000019">
    <property type="protein sequence ID" value="MBT1588609.1"/>
    <property type="molecule type" value="Genomic_DNA"/>
</dbReference>
<organism evidence="3 4">
    <name type="scientific">Curtobacterium aurantiacum</name>
    <dbReference type="NCBI Taxonomy" id="3236919"/>
    <lineage>
        <taxon>Bacteria</taxon>
        <taxon>Bacillati</taxon>
        <taxon>Actinomycetota</taxon>
        <taxon>Actinomycetes</taxon>
        <taxon>Micrococcales</taxon>
        <taxon>Microbacteriaceae</taxon>
        <taxon>Curtobacterium</taxon>
    </lineage>
</organism>
<feature type="region of interest" description="Disordered" evidence="1">
    <location>
        <begin position="124"/>
        <end position="145"/>
    </location>
</feature>
<protein>
    <submittedName>
        <fullName evidence="3">Acetylxylan esterase</fullName>
    </submittedName>
</protein>
<dbReference type="PANTHER" id="PTHR40111:SF1">
    <property type="entry name" value="CEPHALOSPORIN-C DEACETYLASE"/>
    <property type="match status" value="1"/>
</dbReference>
<dbReference type="Pfam" id="PF05448">
    <property type="entry name" value="AXE1"/>
    <property type="match status" value="1"/>
</dbReference>
<dbReference type="InterPro" id="IPR039069">
    <property type="entry name" value="CE7"/>
</dbReference>
<evidence type="ECO:0000313" key="3">
    <source>
        <dbReference type="EMBL" id="MBT1588609.1"/>
    </source>
</evidence>
<evidence type="ECO:0000313" key="4">
    <source>
        <dbReference type="Proteomes" id="UP001519641"/>
    </source>
</evidence>
<dbReference type="InterPro" id="IPR029058">
    <property type="entry name" value="AB_hydrolase_fold"/>
</dbReference>
<feature type="domain" description="Acetyl xylan esterase" evidence="2">
    <location>
        <begin position="1"/>
        <end position="324"/>
    </location>
</feature>
<dbReference type="RefSeq" id="WP_214545025.1">
    <property type="nucleotide sequence ID" value="NZ_JAHEWS010000019.1"/>
</dbReference>
<accession>A0ABS5VHW0</accession>
<dbReference type="Proteomes" id="UP001519641">
    <property type="component" value="Unassembled WGS sequence"/>
</dbReference>
<gene>
    <name evidence="3" type="ORF">KK097_12360</name>
</gene>
<name>A0ABS5VHW0_9MICO</name>